<feature type="chain" id="PRO_5046580902" evidence="1">
    <location>
        <begin position="24"/>
        <end position="148"/>
    </location>
</feature>
<evidence type="ECO:0000313" key="3">
    <source>
        <dbReference type="Proteomes" id="UP000651010"/>
    </source>
</evidence>
<reference evidence="2 3" key="1">
    <citation type="submission" date="2020-09" db="EMBL/GenBank/DDBJ databases">
        <title>Dyella sp. 7MK23 isolated from forest soil.</title>
        <authorList>
            <person name="Fu J."/>
        </authorList>
    </citation>
    <scope>NUCLEOTIDE SEQUENCE [LARGE SCALE GENOMIC DNA]</scope>
    <source>
        <strain evidence="2 3">7MK23</strain>
    </source>
</reference>
<gene>
    <name evidence="2" type="ORF">IGX34_10430</name>
</gene>
<comment type="caution">
    <text evidence="2">The sequence shown here is derived from an EMBL/GenBank/DDBJ whole genome shotgun (WGS) entry which is preliminary data.</text>
</comment>
<evidence type="ECO:0000256" key="1">
    <source>
        <dbReference type="SAM" id="SignalP"/>
    </source>
</evidence>
<keyword evidence="1" id="KW-0732">Signal</keyword>
<accession>A0ABR9G9V7</accession>
<proteinExistence type="predicted"/>
<sequence>MKSLVSWVSLAAVAALSVIPAVGRCDDNLQYAWHVYETKTYFIVITETCTQGDIECNATYAGTNKQNGSSVLLKGKTALRMCGNDPNTPCGVYGWTFTNGATEYFVITNGSLSLNVSVKGKQVLSESAKMVAEGDGVFGVTYPEEKNK</sequence>
<dbReference type="Proteomes" id="UP000651010">
    <property type="component" value="Unassembled WGS sequence"/>
</dbReference>
<dbReference type="EMBL" id="JACZZA010000005">
    <property type="protein sequence ID" value="MBE1160806.1"/>
    <property type="molecule type" value="Genomic_DNA"/>
</dbReference>
<organism evidence="2 3">
    <name type="scientific">Dyella acidiphila</name>
    <dbReference type="NCBI Taxonomy" id="2775866"/>
    <lineage>
        <taxon>Bacteria</taxon>
        <taxon>Pseudomonadati</taxon>
        <taxon>Pseudomonadota</taxon>
        <taxon>Gammaproteobacteria</taxon>
        <taxon>Lysobacterales</taxon>
        <taxon>Rhodanobacteraceae</taxon>
        <taxon>Dyella</taxon>
    </lineage>
</organism>
<keyword evidence="3" id="KW-1185">Reference proteome</keyword>
<evidence type="ECO:0000313" key="2">
    <source>
        <dbReference type="EMBL" id="MBE1160806.1"/>
    </source>
</evidence>
<name>A0ABR9G9V7_9GAMM</name>
<dbReference type="RefSeq" id="WP_192555656.1">
    <property type="nucleotide sequence ID" value="NZ_JACZZA010000005.1"/>
</dbReference>
<feature type="signal peptide" evidence="1">
    <location>
        <begin position="1"/>
        <end position="23"/>
    </location>
</feature>
<protein>
    <submittedName>
        <fullName evidence="2">Uncharacterized protein</fullName>
    </submittedName>
</protein>